<keyword evidence="2" id="KW-0732">Signal</keyword>
<evidence type="ECO:0000313" key="4">
    <source>
        <dbReference type="Proteomes" id="UP001500967"/>
    </source>
</evidence>
<accession>A0ABP3DBL1</accession>
<sequence length="95" mass="9379">MREHSAGGTTGGRIAVVGLFAALAGGMLWAPAASAASDRATGTGDTGVIRPETVPVLGSSWTLRRTGDVTVTVTVAQDSDNESGTGDADMADGSS</sequence>
<evidence type="ECO:0000256" key="2">
    <source>
        <dbReference type="SAM" id="SignalP"/>
    </source>
</evidence>
<feature type="signal peptide" evidence="2">
    <location>
        <begin position="1"/>
        <end position="35"/>
    </location>
</feature>
<proteinExistence type="predicted"/>
<dbReference type="Proteomes" id="UP001500967">
    <property type="component" value="Unassembled WGS sequence"/>
</dbReference>
<evidence type="ECO:0000256" key="1">
    <source>
        <dbReference type="SAM" id="MobiDB-lite"/>
    </source>
</evidence>
<keyword evidence="4" id="KW-1185">Reference proteome</keyword>
<protein>
    <submittedName>
        <fullName evidence="3">Uncharacterized protein</fullName>
    </submittedName>
</protein>
<reference evidence="4" key="1">
    <citation type="journal article" date="2019" name="Int. J. Syst. Evol. Microbiol.">
        <title>The Global Catalogue of Microorganisms (GCM) 10K type strain sequencing project: providing services to taxonomists for standard genome sequencing and annotation.</title>
        <authorList>
            <consortium name="The Broad Institute Genomics Platform"/>
            <consortium name="The Broad Institute Genome Sequencing Center for Infectious Disease"/>
            <person name="Wu L."/>
            <person name="Ma J."/>
        </authorList>
    </citation>
    <scope>NUCLEOTIDE SEQUENCE [LARGE SCALE GENOMIC DNA]</scope>
    <source>
        <strain evidence="4">JCM 10425</strain>
    </source>
</reference>
<comment type="caution">
    <text evidence="3">The sequence shown here is derived from an EMBL/GenBank/DDBJ whole genome shotgun (WGS) entry which is preliminary data.</text>
</comment>
<feature type="chain" id="PRO_5045863601" evidence="2">
    <location>
        <begin position="36"/>
        <end position="95"/>
    </location>
</feature>
<feature type="region of interest" description="Disordered" evidence="1">
    <location>
        <begin position="76"/>
        <end position="95"/>
    </location>
</feature>
<evidence type="ECO:0000313" key="3">
    <source>
        <dbReference type="EMBL" id="GAA0227560.1"/>
    </source>
</evidence>
<name>A0ABP3DBL1_9ACTN</name>
<gene>
    <name evidence="3" type="ORF">GCM10009539_11260</name>
</gene>
<dbReference type="EMBL" id="BAAAGX010000006">
    <property type="protein sequence ID" value="GAA0227560.1"/>
    <property type="molecule type" value="Genomic_DNA"/>
</dbReference>
<organism evidence="3 4">
    <name type="scientific">Cryptosporangium japonicum</name>
    <dbReference type="NCBI Taxonomy" id="80872"/>
    <lineage>
        <taxon>Bacteria</taxon>
        <taxon>Bacillati</taxon>
        <taxon>Actinomycetota</taxon>
        <taxon>Actinomycetes</taxon>
        <taxon>Cryptosporangiales</taxon>
        <taxon>Cryptosporangiaceae</taxon>
        <taxon>Cryptosporangium</taxon>
    </lineage>
</organism>